<reference evidence="1 2" key="1">
    <citation type="submission" date="2016-10" db="EMBL/GenBank/DDBJ databases">
        <authorList>
            <person name="de Groot N.N."/>
        </authorList>
    </citation>
    <scope>NUCLEOTIDE SEQUENCE [LARGE SCALE GENOMIC DNA]</scope>
    <source>
        <strain evidence="1 2">DSM 18979</strain>
    </source>
</reference>
<name>A0A1I0F2A9_9FIRM</name>
<gene>
    <name evidence="1" type="ORF">SAMN05660297_02652</name>
</gene>
<evidence type="ECO:0000313" key="1">
    <source>
        <dbReference type="EMBL" id="SET52135.1"/>
    </source>
</evidence>
<dbReference type="RefSeq" id="WP_090444936.1">
    <property type="nucleotide sequence ID" value="NZ_FOHU01000013.1"/>
</dbReference>
<evidence type="ECO:0000313" key="2">
    <source>
        <dbReference type="Proteomes" id="UP000199568"/>
    </source>
</evidence>
<protein>
    <submittedName>
        <fullName evidence="1">Uncharacterized protein</fullName>
    </submittedName>
</protein>
<proteinExistence type="predicted"/>
<dbReference type="AlphaFoldDB" id="A0A1I0F2A9"/>
<dbReference type="OrthoDB" id="1725415at2"/>
<sequence>MTDHYINHATGGNIINNKELENLIKDIGDDDELIITFEGADADKSSYVLSLLEENGFEVLPKGGHDNNRYQLVARRSKN</sequence>
<dbReference type="Proteomes" id="UP000199568">
    <property type="component" value="Unassembled WGS sequence"/>
</dbReference>
<dbReference type="EMBL" id="FOHU01000013">
    <property type="protein sequence ID" value="SET52135.1"/>
    <property type="molecule type" value="Genomic_DNA"/>
</dbReference>
<keyword evidence="2" id="KW-1185">Reference proteome</keyword>
<organism evidence="1 2">
    <name type="scientific">Natronincola peptidivorans</name>
    <dbReference type="NCBI Taxonomy" id="426128"/>
    <lineage>
        <taxon>Bacteria</taxon>
        <taxon>Bacillati</taxon>
        <taxon>Bacillota</taxon>
        <taxon>Clostridia</taxon>
        <taxon>Peptostreptococcales</taxon>
        <taxon>Natronincolaceae</taxon>
        <taxon>Natronincola</taxon>
    </lineage>
</organism>
<dbReference type="STRING" id="426128.SAMN05660297_02652"/>
<accession>A0A1I0F2A9</accession>